<dbReference type="AlphaFoldDB" id="A0AAW0R0H4"/>
<dbReference type="GO" id="GO:0000253">
    <property type="term" value="F:3-beta-hydroxysteroid 3-dehydrogenase (NADP+) activity"/>
    <property type="evidence" value="ECO:0007669"/>
    <property type="project" value="UniProtKB-EC"/>
</dbReference>
<comment type="pathway">
    <text evidence="1">Steroid biosynthesis; zymosterol biosynthesis; zymosterol from lanosterol: step 5/6.</text>
</comment>
<sequence>MPPNPRYSIFVTGANGGLGSAIVDQMVRSPTLAAEYHGLYTIRSPQRAAGVEKALQGAKAAGHSHELVPLDLASLASVRATAADVNRRVAEGSLPRIRALVLNAAWQEYTTQTWTDDGFDQAFQANYLSHFLLTLLLLESMDREHGGRVVVLGSWSHDTTDRRNTIGPTGTAYSTNQYRQIFPDHEPMNTENVATGKWSSLAEHPGDPTAGYRRYGASKLAEVMMMRELSRRIATDPTLSGTTVVGLDPGAMPSNLLTERGTPFLRFSAKWLMPWLVPVVAWFQPNGDYRTTAQSARDVLSAAGLTSLGGSSSPNGAYFNGSQAADVGPEAKDEIKCKALWTEGIRLAEVRKGETMLADWR</sequence>
<dbReference type="SUPFAM" id="SSF51735">
    <property type="entry name" value="NAD(P)-binding Rossmann-fold domains"/>
    <property type="match status" value="1"/>
</dbReference>
<keyword evidence="4" id="KW-1185">Reference proteome</keyword>
<evidence type="ECO:0000313" key="4">
    <source>
        <dbReference type="Proteomes" id="UP001392437"/>
    </source>
</evidence>
<dbReference type="InterPro" id="IPR036291">
    <property type="entry name" value="NAD(P)-bd_dom_sf"/>
</dbReference>
<dbReference type="Pfam" id="PF00106">
    <property type="entry name" value="adh_short"/>
    <property type="match status" value="1"/>
</dbReference>
<dbReference type="EMBL" id="JAQQWP010000004">
    <property type="protein sequence ID" value="KAK8120741.1"/>
    <property type="molecule type" value="Genomic_DNA"/>
</dbReference>
<dbReference type="Gene3D" id="3.40.50.720">
    <property type="entry name" value="NAD(P)-binding Rossmann-like Domain"/>
    <property type="match status" value="1"/>
</dbReference>
<dbReference type="InterPro" id="IPR002347">
    <property type="entry name" value="SDR_fam"/>
</dbReference>
<gene>
    <name evidence="3" type="ORF">PG999_004861</name>
</gene>
<dbReference type="GO" id="GO:0005811">
    <property type="term" value="C:lipid droplet"/>
    <property type="evidence" value="ECO:0007669"/>
    <property type="project" value="TreeGrafter"/>
</dbReference>
<proteinExistence type="predicted"/>
<evidence type="ECO:0000256" key="2">
    <source>
        <dbReference type="ARBA" id="ARBA00023621"/>
    </source>
</evidence>
<evidence type="ECO:0000256" key="1">
    <source>
        <dbReference type="ARBA" id="ARBA00023589"/>
    </source>
</evidence>
<comment type="caution">
    <text evidence="3">The sequence shown here is derived from an EMBL/GenBank/DDBJ whole genome shotgun (WGS) entry which is preliminary data.</text>
</comment>
<dbReference type="PANTHER" id="PTHR43647:SF4">
    <property type="entry name" value="KETOREDUCTASE (KR) DOMAIN-CONTAINING PROTEIN"/>
    <property type="match status" value="1"/>
</dbReference>
<dbReference type="EC" id="1.1.1.270" evidence="2"/>
<dbReference type="PANTHER" id="PTHR43647">
    <property type="entry name" value="DEHYDROGENASE"/>
    <property type="match status" value="1"/>
</dbReference>
<organism evidence="3 4">
    <name type="scientific">Apiospora kogelbergensis</name>
    <dbReference type="NCBI Taxonomy" id="1337665"/>
    <lineage>
        <taxon>Eukaryota</taxon>
        <taxon>Fungi</taxon>
        <taxon>Dikarya</taxon>
        <taxon>Ascomycota</taxon>
        <taxon>Pezizomycotina</taxon>
        <taxon>Sordariomycetes</taxon>
        <taxon>Xylariomycetidae</taxon>
        <taxon>Amphisphaeriales</taxon>
        <taxon>Apiosporaceae</taxon>
        <taxon>Apiospora</taxon>
    </lineage>
</organism>
<dbReference type="InterPro" id="IPR051593">
    <property type="entry name" value="Ergosterol_Biosynth_ERG27"/>
</dbReference>
<accession>A0AAW0R0H4</accession>
<evidence type="ECO:0000313" key="3">
    <source>
        <dbReference type="EMBL" id="KAK8120741.1"/>
    </source>
</evidence>
<dbReference type="GO" id="GO:0005741">
    <property type="term" value="C:mitochondrial outer membrane"/>
    <property type="evidence" value="ECO:0007669"/>
    <property type="project" value="TreeGrafter"/>
</dbReference>
<name>A0AAW0R0H4_9PEZI</name>
<protein>
    <recommendedName>
        <fullName evidence="2">3beta-hydroxysteroid 3-dehydrogenase</fullName>
        <ecNumber evidence="2">1.1.1.270</ecNumber>
    </recommendedName>
</protein>
<dbReference type="PRINTS" id="PR00081">
    <property type="entry name" value="GDHRDH"/>
</dbReference>
<reference evidence="3 4" key="1">
    <citation type="submission" date="2023-01" db="EMBL/GenBank/DDBJ databases">
        <title>Analysis of 21 Apiospora genomes using comparative genomics revels a genus with tremendous synthesis potential of carbohydrate active enzymes and secondary metabolites.</title>
        <authorList>
            <person name="Sorensen T."/>
        </authorList>
    </citation>
    <scope>NUCLEOTIDE SEQUENCE [LARGE SCALE GENOMIC DNA]</scope>
    <source>
        <strain evidence="3 4">CBS 117206</strain>
    </source>
</reference>
<dbReference type="GO" id="GO:0005789">
    <property type="term" value="C:endoplasmic reticulum membrane"/>
    <property type="evidence" value="ECO:0007669"/>
    <property type="project" value="TreeGrafter"/>
</dbReference>
<dbReference type="Proteomes" id="UP001392437">
    <property type="component" value="Unassembled WGS sequence"/>
</dbReference>